<protein>
    <submittedName>
        <fullName evidence="2">Uncharacterized protein</fullName>
    </submittedName>
</protein>
<comment type="caution">
    <text evidence="2">The sequence shown here is derived from an EMBL/GenBank/DDBJ whole genome shotgun (WGS) entry which is preliminary data.</text>
</comment>
<keyword evidence="1" id="KW-1133">Transmembrane helix</keyword>
<name>A0A2T4JQP6_9RHOB</name>
<evidence type="ECO:0000256" key="1">
    <source>
        <dbReference type="SAM" id="Phobius"/>
    </source>
</evidence>
<accession>A0A2T4JQP6</accession>
<keyword evidence="1" id="KW-0472">Membrane</keyword>
<evidence type="ECO:0000313" key="3">
    <source>
        <dbReference type="Proteomes" id="UP000241010"/>
    </source>
</evidence>
<organism evidence="2 3">
    <name type="scientific">Cereibacter changlensis JA139</name>
    <dbReference type="NCBI Taxonomy" id="1188249"/>
    <lineage>
        <taxon>Bacteria</taxon>
        <taxon>Pseudomonadati</taxon>
        <taxon>Pseudomonadota</taxon>
        <taxon>Alphaproteobacteria</taxon>
        <taxon>Rhodobacterales</taxon>
        <taxon>Paracoccaceae</taxon>
        <taxon>Cereibacter</taxon>
    </lineage>
</organism>
<keyword evidence="1" id="KW-0812">Transmembrane</keyword>
<feature type="transmembrane region" description="Helical" evidence="1">
    <location>
        <begin position="20"/>
        <end position="38"/>
    </location>
</feature>
<reference evidence="2 3" key="1">
    <citation type="submission" date="2018-03" db="EMBL/GenBank/DDBJ databases">
        <title>Cereibacter changlensis.</title>
        <authorList>
            <person name="Meyer T.E."/>
            <person name="Miller S."/>
            <person name="Lodha T."/>
            <person name="Gandham S."/>
            <person name="Chintalapati S."/>
            <person name="Chintalapati V.R."/>
        </authorList>
    </citation>
    <scope>NUCLEOTIDE SEQUENCE [LARGE SCALE GENOMIC DNA]</scope>
    <source>
        <strain evidence="2 3">JA139</strain>
    </source>
</reference>
<sequence length="62" mass="6418">MKNGRRFLADETGTATTELIVLTAVVIGMCLLVTIPAYTSSSGAANTLAASVLDSVKTNEDD</sequence>
<proteinExistence type="predicted"/>
<dbReference type="Proteomes" id="UP000241010">
    <property type="component" value="Unassembled WGS sequence"/>
</dbReference>
<gene>
    <name evidence="2" type="ORF">C5F48_19355</name>
</gene>
<dbReference type="AlphaFoldDB" id="A0A2T4JQP6"/>
<evidence type="ECO:0000313" key="2">
    <source>
        <dbReference type="EMBL" id="PTE20107.1"/>
    </source>
</evidence>
<dbReference type="EMBL" id="PZKG01000136">
    <property type="protein sequence ID" value="PTE20107.1"/>
    <property type="molecule type" value="Genomic_DNA"/>
</dbReference>
<keyword evidence="3" id="KW-1185">Reference proteome</keyword>